<evidence type="ECO:0000259" key="7">
    <source>
        <dbReference type="PROSITE" id="PS50110"/>
    </source>
</evidence>
<dbReference type="RefSeq" id="WP_378064528.1">
    <property type="nucleotide sequence ID" value="NZ_JBHSBL010000002.1"/>
</dbReference>
<dbReference type="Gene3D" id="3.40.50.2300">
    <property type="match status" value="1"/>
</dbReference>
<feature type="domain" description="Response regulatory" evidence="7">
    <location>
        <begin position="4"/>
        <end position="122"/>
    </location>
</feature>
<dbReference type="InterPro" id="IPR000792">
    <property type="entry name" value="Tscrpt_reg_LuxR_C"/>
</dbReference>
<dbReference type="Pfam" id="PF00072">
    <property type="entry name" value="Response_reg"/>
    <property type="match status" value="1"/>
</dbReference>
<dbReference type="InterPro" id="IPR011006">
    <property type="entry name" value="CheY-like_superfamily"/>
</dbReference>
<proteinExistence type="predicted"/>
<evidence type="ECO:0000256" key="5">
    <source>
        <dbReference type="PROSITE-ProRule" id="PRU00169"/>
    </source>
</evidence>
<dbReference type="PRINTS" id="PR00038">
    <property type="entry name" value="HTHLUXR"/>
</dbReference>
<feature type="domain" description="HTH luxR-type" evidence="6">
    <location>
        <begin position="151"/>
        <end position="216"/>
    </location>
</feature>
<feature type="modified residue" description="4-aspartylphosphate" evidence="5">
    <location>
        <position position="55"/>
    </location>
</feature>
<evidence type="ECO:0000313" key="8">
    <source>
        <dbReference type="EMBL" id="MFC4063521.1"/>
    </source>
</evidence>
<dbReference type="SMART" id="SM00421">
    <property type="entry name" value="HTH_LUXR"/>
    <property type="match status" value="1"/>
</dbReference>
<keyword evidence="9" id="KW-1185">Reference proteome</keyword>
<dbReference type="Proteomes" id="UP001595867">
    <property type="component" value="Unassembled WGS sequence"/>
</dbReference>
<dbReference type="InterPro" id="IPR016032">
    <property type="entry name" value="Sig_transdc_resp-reg_C-effctor"/>
</dbReference>
<accession>A0ABV8IK19</accession>
<dbReference type="CDD" id="cd06170">
    <property type="entry name" value="LuxR_C_like"/>
    <property type="match status" value="1"/>
</dbReference>
<keyword evidence="2" id="KW-0805">Transcription regulation</keyword>
<dbReference type="CDD" id="cd17535">
    <property type="entry name" value="REC_NarL-like"/>
    <property type="match status" value="1"/>
</dbReference>
<dbReference type="EMBL" id="JBHSBL010000002">
    <property type="protein sequence ID" value="MFC4063521.1"/>
    <property type="molecule type" value="Genomic_DNA"/>
</dbReference>
<gene>
    <name evidence="8" type="ORF">ACFO0C_01160</name>
</gene>
<keyword evidence="1 5" id="KW-0597">Phosphoprotein</keyword>
<evidence type="ECO:0000256" key="3">
    <source>
        <dbReference type="ARBA" id="ARBA00023125"/>
    </source>
</evidence>
<evidence type="ECO:0000256" key="4">
    <source>
        <dbReference type="ARBA" id="ARBA00023163"/>
    </source>
</evidence>
<protein>
    <submittedName>
        <fullName evidence="8">Response regulator</fullName>
    </submittedName>
</protein>
<organism evidence="8 9">
    <name type="scientific">Actinoplanes subglobosus</name>
    <dbReference type="NCBI Taxonomy" id="1547892"/>
    <lineage>
        <taxon>Bacteria</taxon>
        <taxon>Bacillati</taxon>
        <taxon>Actinomycetota</taxon>
        <taxon>Actinomycetes</taxon>
        <taxon>Micromonosporales</taxon>
        <taxon>Micromonosporaceae</taxon>
        <taxon>Actinoplanes</taxon>
    </lineage>
</organism>
<dbReference type="SMART" id="SM00448">
    <property type="entry name" value="REC"/>
    <property type="match status" value="1"/>
</dbReference>
<dbReference type="Pfam" id="PF00196">
    <property type="entry name" value="GerE"/>
    <property type="match status" value="1"/>
</dbReference>
<dbReference type="PANTHER" id="PTHR43214">
    <property type="entry name" value="TWO-COMPONENT RESPONSE REGULATOR"/>
    <property type="match status" value="1"/>
</dbReference>
<dbReference type="InterPro" id="IPR058245">
    <property type="entry name" value="NreC/VraR/RcsB-like_REC"/>
</dbReference>
<evidence type="ECO:0000313" key="9">
    <source>
        <dbReference type="Proteomes" id="UP001595867"/>
    </source>
</evidence>
<dbReference type="PROSITE" id="PS50110">
    <property type="entry name" value="RESPONSE_REGULATORY"/>
    <property type="match status" value="1"/>
</dbReference>
<evidence type="ECO:0000256" key="2">
    <source>
        <dbReference type="ARBA" id="ARBA00023015"/>
    </source>
</evidence>
<dbReference type="PROSITE" id="PS50043">
    <property type="entry name" value="HTH_LUXR_2"/>
    <property type="match status" value="1"/>
</dbReference>
<name>A0ABV8IK19_9ACTN</name>
<dbReference type="PANTHER" id="PTHR43214:SF24">
    <property type="entry name" value="TRANSCRIPTIONAL REGULATORY PROTEIN NARL-RELATED"/>
    <property type="match status" value="1"/>
</dbReference>
<evidence type="ECO:0000256" key="1">
    <source>
        <dbReference type="ARBA" id="ARBA00022553"/>
    </source>
</evidence>
<keyword evidence="3" id="KW-0238">DNA-binding</keyword>
<dbReference type="InterPro" id="IPR039420">
    <property type="entry name" value="WalR-like"/>
</dbReference>
<comment type="caution">
    <text evidence="8">The sequence shown here is derived from an EMBL/GenBank/DDBJ whole genome shotgun (WGS) entry which is preliminary data.</text>
</comment>
<dbReference type="SUPFAM" id="SSF46894">
    <property type="entry name" value="C-terminal effector domain of the bipartite response regulators"/>
    <property type="match status" value="1"/>
</dbReference>
<sequence>MTIRVLLADDQALIRGGFKMILDAAPGIEVVGEATNGREAVDLAHITRADVVLMDIRMPAVDGLEATRQIAASDDLAEVRILILTTFENDDNIVLALRHGAAGFLGKDVEPADLIRAVRTVAAGDSLLSATATRSLISQYLNQPELRPLPRAEAMDGITDREREVLVLVAHGLTNDEIADRLHLSPATAKTHVNRTMTKLRIRDRAQLVVLAYQSGLVHPADELPPAGEPR</sequence>
<dbReference type="InterPro" id="IPR001789">
    <property type="entry name" value="Sig_transdc_resp-reg_receiver"/>
</dbReference>
<evidence type="ECO:0000259" key="6">
    <source>
        <dbReference type="PROSITE" id="PS50043"/>
    </source>
</evidence>
<keyword evidence="4" id="KW-0804">Transcription</keyword>
<dbReference type="SUPFAM" id="SSF52172">
    <property type="entry name" value="CheY-like"/>
    <property type="match status" value="1"/>
</dbReference>
<reference evidence="9" key="1">
    <citation type="journal article" date="2019" name="Int. J. Syst. Evol. Microbiol.">
        <title>The Global Catalogue of Microorganisms (GCM) 10K type strain sequencing project: providing services to taxonomists for standard genome sequencing and annotation.</title>
        <authorList>
            <consortium name="The Broad Institute Genomics Platform"/>
            <consortium name="The Broad Institute Genome Sequencing Center for Infectious Disease"/>
            <person name="Wu L."/>
            <person name="Ma J."/>
        </authorList>
    </citation>
    <scope>NUCLEOTIDE SEQUENCE [LARGE SCALE GENOMIC DNA]</scope>
    <source>
        <strain evidence="9">TBRC 5832</strain>
    </source>
</reference>